<reference evidence="3" key="1">
    <citation type="submission" date="2019-03" db="EMBL/GenBank/DDBJ databases">
        <title>Lake Tanganyika Metagenome-Assembled Genomes (MAGs).</title>
        <authorList>
            <person name="Tran P."/>
        </authorList>
    </citation>
    <scope>NUCLEOTIDE SEQUENCE</scope>
    <source>
        <strain evidence="3">M_DeepCast_400m_m2_100</strain>
    </source>
</reference>
<dbReference type="SUPFAM" id="SSF51126">
    <property type="entry name" value="Pectin lyase-like"/>
    <property type="match status" value="1"/>
</dbReference>
<feature type="domain" description="FlgD/Vpr Ig-like" evidence="2">
    <location>
        <begin position="903"/>
        <end position="966"/>
    </location>
</feature>
<evidence type="ECO:0000259" key="2">
    <source>
        <dbReference type="Pfam" id="PF13860"/>
    </source>
</evidence>
<feature type="compositionally biased region" description="Gly residues" evidence="1">
    <location>
        <begin position="858"/>
        <end position="882"/>
    </location>
</feature>
<dbReference type="InterPro" id="IPR011050">
    <property type="entry name" value="Pectin_lyase_fold/virulence"/>
</dbReference>
<evidence type="ECO:0000256" key="1">
    <source>
        <dbReference type="SAM" id="MobiDB-lite"/>
    </source>
</evidence>
<dbReference type="InterPro" id="IPR025965">
    <property type="entry name" value="FlgD/Vpr_Ig-like"/>
</dbReference>
<organism evidence="3 4">
    <name type="scientific">Eiseniibacteriota bacterium</name>
    <dbReference type="NCBI Taxonomy" id="2212470"/>
    <lineage>
        <taxon>Bacteria</taxon>
        <taxon>Candidatus Eiseniibacteriota</taxon>
    </lineage>
</organism>
<evidence type="ECO:0000313" key="3">
    <source>
        <dbReference type="EMBL" id="MBM3316866.1"/>
    </source>
</evidence>
<dbReference type="Proteomes" id="UP000748308">
    <property type="component" value="Unassembled WGS sequence"/>
</dbReference>
<name>A0A937X727_UNCEI</name>
<dbReference type="AlphaFoldDB" id="A0A937X727"/>
<proteinExistence type="predicted"/>
<gene>
    <name evidence="3" type="ORF">FJY75_03340</name>
</gene>
<protein>
    <recommendedName>
        <fullName evidence="2">FlgD/Vpr Ig-like domain-containing protein</fullName>
    </recommendedName>
</protein>
<sequence length="987" mass="99186">PDQAGEAALVPAGHGAYTVTLDAGVSLDAIELANEAATLDLRGSLHLVQPAGLANAGMVVAGASGITLHGALDNAPGATLRVPTAISLYLSGSAQNEGSIRVGSLPASGQARITIGNWGYPLAGSGEMVLQADASIDDAVLSIYYGSLAHGAGHTIRGSGRIAAIVDNAGLIAADENGKMLRIGDYNQSNSGTYLATNGGILKVAGITLTQTETGTVLADGGRAIIEGGQVNGGRFATAGAGACEWAASVMMNGVTNLGDSRVPSGQGVYVTGGLTNDGTVTINPESADPDAVVYFYGYDQPLQGSGEIVLQAGATDVNDARIVAYWGSFVQAADHTIRGSGHIGVPLTNHGLICADASGRTLVLGEYGIANQGLLQAIADGRLRVATTVTQSGAGRILADGGAVTLASQVTGGRIEASPGSAVECHSGARISNAVFAGQAKIPGGQGPELAGATTINEGRITINSDASAANALLYISAWSHELGGDGEILMQTTGSDIYDARLLPYWGSLIQAAEHTIRGEGSVEVGLVNRGTVLADAAGRELVLHDQSKTNQGWMRAQDGGRLSISTTFTNQGACEAASGGTLRAAGNLSNYGAGVLSGGEWLVRPGGTMRLIGAAIQRLNARVLLEGPNANLYQDDATTPALAPLVEIRNGGVLELAGGTDLSTPGALTVSHGQLIVGAGSTLSVPGLFTMTGIAEADSGRVRVDGVLAAAGGPVTIAGGRLRGTGTVQNAVHCGGGVQPGSPAGILTIAGDYTQTEGATCYIDLAGVAPGQYGRLAVAGQATLAGRLIVKSVEGFVPEPGQVYTILTCASRVGQFTLETGCPGEGRQYTTHYHPDRVEIEIYADASAAPDPLADGGGDGGAASAGAEQGGSTTGGSGEIGARTPGSEIPAAISLSALARGDGRVMLALALPEAAEVEVSLFDFSGRRVALLREGLESLGLHTYTWDGAASGGVPCPSGVYFARARVRAGTGVVDRGARVLLVR</sequence>
<evidence type="ECO:0000313" key="4">
    <source>
        <dbReference type="Proteomes" id="UP000748308"/>
    </source>
</evidence>
<feature type="region of interest" description="Disordered" evidence="1">
    <location>
        <begin position="854"/>
        <end position="887"/>
    </location>
</feature>
<dbReference type="Pfam" id="PF13860">
    <property type="entry name" value="FlgD_ig"/>
    <property type="match status" value="1"/>
</dbReference>
<comment type="caution">
    <text evidence="3">The sequence shown here is derived from an EMBL/GenBank/DDBJ whole genome shotgun (WGS) entry which is preliminary data.</text>
</comment>
<accession>A0A937X727</accession>
<feature type="non-terminal residue" evidence="3">
    <location>
        <position position="1"/>
    </location>
</feature>
<dbReference type="EMBL" id="VGIY01000050">
    <property type="protein sequence ID" value="MBM3316866.1"/>
    <property type="molecule type" value="Genomic_DNA"/>
</dbReference>
<dbReference type="Gene3D" id="2.60.40.4070">
    <property type="match status" value="1"/>
</dbReference>